<dbReference type="FunFam" id="3.40.50.300:FF:000289">
    <property type="entry name" value="ABC transporter G family member 31"/>
    <property type="match status" value="1"/>
</dbReference>
<dbReference type="InterPro" id="IPR027417">
    <property type="entry name" value="P-loop_NTPase"/>
</dbReference>
<name>A0A418AJF2_9STRA</name>
<dbReference type="PANTHER" id="PTHR19241">
    <property type="entry name" value="ATP-BINDING CASSETTE TRANSPORTER"/>
    <property type="match status" value="1"/>
</dbReference>
<comment type="similarity">
    <text evidence="2">Belongs to the ABC transporter superfamily. ABCG family. PDR (TC 3.A.1.205) subfamily.</text>
</comment>
<evidence type="ECO:0000256" key="1">
    <source>
        <dbReference type="ARBA" id="ARBA00004141"/>
    </source>
</evidence>
<dbReference type="Gene3D" id="3.40.50.300">
    <property type="entry name" value="P-loop containing nucleotide triphosphate hydrolases"/>
    <property type="match status" value="2"/>
</dbReference>
<feature type="domain" description="ABC transporter" evidence="11">
    <location>
        <begin position="759"/>
        <end position="1000"/>
    </location>
</feature>
<feature type="transmembrane region" description="Helical" evidence="10">
    <location>
        <begin position="379"/>
        <end position="397"/>
    </location>
</feature>
<keyword evidence="3" id="KW-0813">Transport</keyword>
<dbReference type="InterPro" id="IPR003593">
    <property type="entry name" value="AAA+_ATPase"/>
</dbReference>
<protein>
    <recommendedName>
        <fullName evidence="11">ABC transporter domain-containing protein</fullName>
    </recommendedName>
</protein>
<feature type="transmembrane region" description="Helical" evidence="10">
    <location>
        <begin position="477"/>
        <end position="510"/>
    </location>
</feature>
<feature type="transmembrane region" description="Helical" evidence="10">
    <location>
        <begin position="1127"/>
        <end position="1150"/>
    </location>
</feature>
<feature type="transmembrane region" description="Helical" evidence="10">
    <location>
        <begin position="552"/>
        <end position="570"/>
    </location>
</feature>
<feature type="transmembrane region" description="Helical" evidence="10">
    <location>
        <begin position="1099"/>
        <end position="1121"/>
    </location>
</feature>
<feature type="transmembrane region" description="Helical" evidence="10">
    <location>
        <begin position="638"/>
        <end position="661"/>
    </location>
</feature>
<feature type="transmembrane region" description="Helical" evidence="10">
    <location>
        <begin position="1171"/>
        <end position="1198"/>
    </location>
</feature>
<keyword evidence="4 10" id="KW-0812">Transmembrane</keyword>
<dbReference type="Pfam" id="PF01061">
    <property type="entry name" value="ABC2_membrane"/>
    <property type="match status" value="2"/>
</dbReference>
<feature type="transmembrane region" description="Helical" evidence="10">
    <location>
        <begin position="1342"/>
        <end position="1360"/>
    </location>
</feature>
<gene>
    <name evidence="12" type="ORF">DYB32_009052</name>
</gene>
<dbReference type="GO" id="GO:0005524">
    <property type="term" value="F:ATP binding"/>
    <property type="evidence" value="ECO:0007669"/>
    <property type="project" value="UniProtKB-KW"/>
</dbReference>
<feature type="transmembrane region" description="Helical" evidence="10">
    <location>
        <begin position="1210"/>
        <end position="1228"/>
    </location>
</feature>
<evidence type="ECO:0000256" key="8">
    <source>
        <dbReference type="ARBA" id="ARBA00023136"/>
    </source>
</evidence>
<dbReference type="InterPro" id="IPR043926">
    <property type="entry name" value="ABCG_dom"/>
</dbReference>
<sequence>MEKALGHDLPQVEIRFHDLSITAELVLASKEGKHELPTLWNHAKKSFLGLCRAKHTRTKTIVHPVTGVLKPSTMTLVLGQPGSGKSSFMQALAGIFPVSKSSKVDGVITYNSRTKAELVDRLPQFVSYTGQRDHHYHTLNVQETLEFAHQCSGGAVVPRHVLDALVNGTDDDNAEAVRILQALYAVYPDVVVQQLGLTNCKDTVLGSAMLRGVSGGERKRVTIGEMGFGMKPVSLLDEISTGLDSAATYDIIKAQQSASRHLKKTIVVALLQPAPEVFDLFDDLILFNQGFVMYHGPRAAALAYFEAMGFKCPPTRDVADFLLDLGTPQQDQYVVRTGVPRFPSEYADLFQKSYTYHAMFEYVVGPTSPQLLAFATNDMHATPMFYNSFTSSVVLLIKRQLTVLLRNRAFIISRVIMTLMMGLLYGSSFYQMDPQLPQVVIGVTFQSLLFFIVSQVPNLPAILDSRHIFYKQRDANFYSTLSFVVAHSVSQIPFAVVETLVFGNIMYWIAGFVNDAAAYLTYMAMLFLVSFAFSAWFFFLGSVSPDLHVAKPAAMMSVVVFILFGGFIIVEKDIPTYFMWLFWINPIAWVMRALAINQYTAPEFQVHQYKGVNYKRAFNFIMGDAQLRLFDFPTDTKWIGYGMAFMALCYFLFTTLSFVVLEFKRHHGHGHSNAPVTLTPDASTTLNDDDDAGYGPRHHGHGHSNAPVTLTPDASTTLDDDDDAGMYVEMPATPQDVAIASKTTLAPTIPTIDVVPVTVAFQNLGYVVPNPKKGEPDLHLLTSVTGYALPGTITALMGSTGAGKTTLMDVIAGRKTEGTITGSILLNGYPATDLAMQRCTGYCEQMDIHSESATFREALTFSAMLRQPSEVSTATKLAFVEECLAMLDLTTLGNTIIRGSSVEQMKRLTIGVELAAAPSVLFLDEPTSGLDARSAKIVMSGIRRIASTGRTVVCTIHQPSTEVFEMFDRLLLLQRGGQTVFFGDLGPQSIHLIEYFSRVDAALPPLVEGANPATWMLECIGAGVEVKSPASAEIDFVRVFQQSPEFQALNSAVAKVASPSSAYGELTFKKKRAAPWGIQCRLLVQRFMRMYWRTASYNWTRLVIAVFLAVLFGAVFCKINYNTFAGANGGAGVIFITALFLSLLSFNSVLPLATEERESFYRERASQTYSAVWYFVGATVAELPYVFFNSFLFTAIFYPFVGFQGTFLDALFYGLNLSLMVLMNVYMGQLTAYAAPRVEVATLLGILINSIFFLFMGFNPPSSSIPAGYRWLYHVTPQKYSLAAMTASVFAKCDAGQGMGCGVIHDFPPFILAQIGKPQATMKDFIELVYEMKYDDAATNTLAVLGFIVVFRLLALLALIKINHQKK</sequence>
<feature type="transmembrane region" description="Helical" evidence="10">
    <location>
        <begin position="1240"/>
        <end position="1258"/>
    </location>
</feature>
<evidence type="ECO:0000256" key="5">
    <source>
        <dbReference type="ARBA" id="ARBA00022741"/>
    </source>
</evidence>
<dbReference type="FunFam" id="3.40.50.300:FF:000528">
    <property type="entry name" value="ABC transporter G family member 31"/>
    <property type="match status" value="1"/>
</dbReference>
<feature type="compositionally biased region" description="Polar residues" evidence="9">
    <location>
        <begin position="674"/>
        <end position="686"/>
    </location>
</feature>
<evidence type="ECO:0000256" key="10">
    <source>
        <dbReference type="SAM" id="Phobius"/>
    </source>
</evidence>
<reference evidence="12 13" key="1">
    <citation type="submission" date="2018-08" db="EMBL/GenBank/DDBJ databases">
        <title>Aphanomyces genome sequencing and annotation.</title>
        <authorList>
            <person name="Minardi D."/>
            <person name="Oidtmann B."/>
            <person name="Van Der Giezen M."/>
            <person name="Studholme D.J."/>
        </authorList>
    </citation>
    <scope>NUCLEOTIDE SEQUENCE [LARGE SCALE GENOMIC DNA]</scope>
    <source>
        <strain evidence="12 13">NJM0002</strain>
    </source>
</reference>
<evidence type="ECO:0000256" key="2">
    <source>
        <dbReference type="ARBA" id="ARBA00006012"/>
    </source>
</evidence>
<dbReference type="VEuPathDB" id="FungiDB:H310_03471"/>
<evidence type="ECO:0000256" key="9">
    <source>
        <dbReference type="SAM" id="MobiDB-lite"/>
    </source>
</evidence>
<feature type="region of interest" description="Disordered" evidence="9">
    <location>
        <begin position="670"/>
        <end position="715"/>
    </location>
</feature>
<dbReference type="PROSITE" id="PS50893">
    <property type="entry name" value="ABC_TRANSPORTER_2"/>
    <property type="match status" value="2"/>
</dbReference>
<comment type="subcellular location">
    <subcellularLocation>
        <location evidence="1">Membrane</location>
        <topology evidence="1">Multi-pass membrane protein</topology>
    </subcellularLocation>
</comment>
<accession>A0A418AJF2</accession>
<dbReference type="InterPro" id="IPR013525">
    <property type="entry name" value="ABC2_TM"/>
</dbReference>
<keyword evidence="7 10" id="KW-1133">Transmembrane helix</keyword>
<evidence type="ECO:0000259" key="11">
    <source>
        <dbReference type="PROSITE" id="PS50893"/>
    </source>
</evidence>
<feature type="transmembrane region" description="Helical" evidence="10">
    <location>
        <begin position="409"/>
        <end position="430"/>
    </location>
</feature>
<dbReference type="InterPro" id="IPR034003">
    <property type="entry name" value="ABCG_PDR_2"/>
</dbReference>
<dbReference type="Pfam" id="PF19055">
    <property type="entry name" value="ABC2_membrane_7"/>
    <property type="match status" value="1"/>
</dbReference>
<evidence type="ECO:0000256" key="3">
    <source>
        <dbReference type="ARBA" id="ARBA00022448"/>
    </source>
</evidence>
<evidence type="ECO:0000256" key="7">
    <source>
        <dbReference type="ARBA" id="ARBA00022989"/>
    </source>
</evidence>
<dbReference type="Pfam" id="PF00005">
    <property type="entry name" value="ABC_tran"/>
    <property type="match status" value="2"/>
</dbReference>
<dbReference type="SMART" id="SM00382">
    <property type="entry name" value="AAA"/>
    <property type="match status" value="2"/>
</dbReference>
<dbReference type="EMBL" id="QUSY01001733">
    <property type="protein sequence ID" value="RHY23834.1"/>
    <property type="molecule type" value="Genomic_DNA"/>
</dbReference>
<dbReference type="GO" id="GO:0140359">
    <property type="term" value="F:ABC-type transporter activity"/>
    <property type="evidence" value="ECO:0007669"/>
    <property type="project" value="InterPro"/>
</dbReference>
<evidence type="ECO:0000256" key="6">
    <source>
        <dbReference type="ARBA" id="ARBA00022840"/>
    </source>
</evidence>
<dbReference type="SUPFAM" id="SSF52540">
    <property type="entry name" value="P-loop containing nucleoside triphosphate hydrolases"/>
    <property type="match status" value="2"/>
</dbReference>
<keyword evidence="8 10" id="KW-0472">Membrane</keyword>
<dbReference type="InterPro" id="IPR003439">
    <property type="entry name" value="ABC_transporter-like_ATP-bd"/>
</dbReference>
<keyword evidence="5" id="KW-0547">Nucleotide-binding</keyword>
<evidence type="ECO:0000313" key="12">
    <source>
        <dbReference type="EMBL" id="RHY23834.1"/>
    </source>
</evidence>
<keyword evidence="6" id="KW-0067">ATP-binding</keyword>
<proteinExistence type="inferred from homology"/>
<dbReference type="GO" id="GO:0016887">
    <property type="term" value="F:ATP hydrolysis activity"/>
    <property type="evidence" value="ECO:0007669"/>
    <property type="project" value="InterPro"/>
</dbReference>
<dbReference type="Proteomes" id="UP000285060">
    <property type="component" value="Unassembled WGS sequence"/>
</dbReference>
<organism evidence="12 13">
    <name type="scientific">Aphanomyces invadans</name>
    <dbReference type="NCBI Taxonomy" id="157072"/>
    <lineage>
        <taxon>Eukaryota</taxon>
        <taxon>Sar</taxon>
        <taxon>Stramenopiles</taxon>
        <taxon>Oomycota</taxon>
        <taxon>Saprolegniomycetes</taxon>
        <taxon>Saprolegniales</taxon>
        <taxon>Verrucalvaceae</taxon>
        <taxon>Aphanomyces</taxon>
    </lineage>
</organism>
<feature type="transmembrane region" description="Helical" evidence="10">
    <location>
        <begin position="516"/>
        <end position="540"/>
    </location>
</feature>
<dbReference type="GO" id="GO:0016020">
    <property type="term" value="C:membrane"/>
    <property type="evidence" value="ECO:0007669"/>
    <property type="project" value="UniProtKB-SubCell"/>
</dbReference>
<keyword evidence="13" id="KW-1185">Reference proteome</keyword>
<dbReference type="CDD" id="cd03232">
    <property type="entry name" value="ABCG_PDR_domain2"/>
    <property type="match status" value="1"/>
</dbReference>
<evidence type="ECO:0000256" key="4">
    <source>
        <dbReference type="ARBA" id="ARBA00022692"/>
    </source>
</evidence>
<evidence type="ECO:0000313" key="13">
    <source>
        <dbReference type="Proteomes" id="UP000285060"/>
    </source>
</evidence>
<comment type="caution">
    <text evidence="12">The sequence shown here is derived from an EMBL/GenBank/DDBJ whole genome shotgun (WGS) entry which is preliminary data.</text>
</comment>
<feature type="domain" description="ABC transporter" evidence="11">
    <location>
        <begin position="45"/>
        <end position="314"/>
    </location>
</feature>